<name>A0AAD9DUU8_9TELE</name>
<accession>A0AAD9DUU8</accession>
<organism evidence="1 2">
    <name type="scientific">Electrophorus voltai</name>
    <dbReference type="NCBI Taxonomy" id="2609070"/>
    <lineage>
        <taxon>Eukaryota</taxon>
        <taxon>Metazoa</taxon>
        <taxon>Chordata</taxon>
        <taxon>Craniata</taxon>
        <taxon>Vertebrata</taxon>
        <taxon>Euteleostomi</taxon>
        <taxon>Actinopterygii</taxon>
        <taxon>Neopterygii</taxon>
        <taxon>Teleostei</taxon>
        <taxon>Ostariophysi</taxon>
        <taxon>Gymnotiformes</taxon>
        <taxon>Gymnotoidei</taxon>
        <taxon>Gymnotidae</taxon>
        <taxon>Electrophorus</taxon>
    </lineage>
</organism>
<dbReference type="Proteomes" id="UP001239994">
    <property type="component" value="Unassembled WGS sequence"/>
</dbReference>
<reference evidence="1" key="1">
    <citation type="submission" date="2023-03" db="EMBL/GenBank/DDBJ databases">
        <title>Electrophorus voltai genome.</title>
        <authorList>
            <person name="Bian C."/>
        </authorList>
    </citation>
    <scope>NUCLEOTIDE SEQUENCE</scope>
    <source>
        <strain evidence="1">CB-2022</strain>
        <tissue evidence="1">Muscle</tissue>
    </source>
</reference>
<dbReference type="GO" id="GO:0003676">
    <property type="term" value="F:nucleic acid binding"/>
    <property type="evidence" value="ECO:0007669"/>
    <property type="project" value="InterPro"/>
</dbReference>
<evidence type="ECO:0000313" key="2">
    <source>
        <dbReference type="Proteomes" id="UP001239994"/>
    </source>
</evidence>
<dbReference type="Gene3D" id="3.30.420.10">
    <property type="entry name" value="Ribonuclease H-like superfamily/Ribonuclease H"/>
    <property type="match status" value="1"/>
</dbReference>
<evidence type="ECO:0000313" key="1">
    <source>
        <dbReference type="EMBL" id="KAK1794028.1"/>
    </source>
</evidence>
<keyword evidence="2" id="KW-1185">Reference proteome</keyword>
<protein>
    <submittedName>
        <fullName evidence="1">Uncharacterized protein</fullName>
    </submittedName>
</protein>
<comment type="caution">
    <text evidence="1">The sequence shown here is derived from an EMBL/GenBank/DDBJ whole genome shotgun (WGS) entry which is preliminary data.</text>
</comment>
<feature type="non-terminal residue" evidence="1">
    <location>
        <position position="75"/>
    </location>
</feature>
<dbReference type="AlphaFoldDB" id="A0AAD9DUU8"/>
<dbReference type="EMBL" id="JAROKS010000017">
    <property type="protein sequence ID" value="KAK1794028.1"/>
    <property type="molecule type" value="Genomic_DNA"/>
</dbReference>
<sequence>MSIHGLGPMVCLNASFTSACYFSLLGDHSQPFMDFMYLHNDGILQQENALCHWAQLVKNRFEEHSGEFRQTGWPA</sequence>
<dbReference type="InterPro" id="IPR036397">
    <property type="entry name" value="RNaseH_sf"/>
</dbReference>
<gene>
    <name evidence="1" type="ORF">P4O66_010935</name>
</gene>
<proteinExistence type="predicted"/>